<dbReference type="AlphaFoldDB" id="A0A915YH51"/>
<reference evidence="2" key="1">
    <citation type="submission" date="2022-09" db="EMBL/GenBank/DDBJ databases">
        <title>Aureispira anguillicida sp. nov., isolated from Leptocephalus of Japanese eel Anguilla japonica.</title>
        <authorList>
            <person name="Yuasa K."/>
            <person name="Mekata T."/>
            <person name="Ikunari K."/>
        </authorList>
    </citation>
    <scope>NUCLEOTIDE SEQUENCE</scope>
    <source>
        <strain evidence="2">EL160426</strain>
    </source>
</reference>
<accession>A0A915YH51</accession>
<sequence>MEALKKLLKEFSEEVAGETRDYIEEVSKLVPTNSAPGVFDQVFKKWVVASIANLYETDKNTNPNCLVLCGGQGMNKTSFFTSLFSPEYIFIGHIDLKNKDSRMRLSDTFIIVLDEQFSILDKEKDWESLKSAITMPRVKARWHYEKSSKVYSRIANFCGTTNRIEVLKGITNNRRFVPFQLTEPIDINSLEQIAIRKMWGQAYHLYQSGFEYKLRNGE</sequence>
<dbReference type="RefSeq" id="WP_264788392.1">
    <property type="nucleotide sequence ID" value="NZ_AP026867.1"/>
</dbReference>
<evidence type="ECO:0000313" key="2">
    <source>
        <dbReference type="EMBL" id="BDS13082.1"/>
    </source>
</evidence>
<name>A0A915YH51_9BACT</name>
<evidence type="ECO:0000313" key="3">
    <source>
        <dbReference type="Proteomes" id="UP001060919"/>
    </source>
</evidence>
<protein>
    <submittedName>
        <fullName evidence="2">Virulence-associated E family protein</fullName>
    </submittedName>
</protein>
<dbReference type="PANTHER" id="PTHR34985:SF1">
    <property type="entry name" value="SLR0554 PROTEIN"/>
    <property type="match status" value="1"/>
</dbReference>
<dbReference type="InterPro" id="IPR007936">
    <property type="entry name" value="VapE-like_dom"/>
</dbReference>
<dbReference type="Pfam" id="PF05272">
    <property type="entry name" value="VapE-like_dom"/>
    <property type="match status" value="1"/>
</dbReference>
<organism evidence="2 3">
    <name type="scientific">Aureispira anguillae</name>
    <dbReference type="NCBI Taxonomy" id="2864201"/>
    <lineage>
        <taxon>Bacteria</taxon>
        <taxon>Pseudomonadati</taxon>
        <taxon>Bacteroidota</taxon>
        <taxon>Saprospiria</taxon>
        <taxon>Saprospirales</taxon>
        <taxon>Saprospiraceae</taxon>
        <taxon>Aureispira</taxon>
    </lineage>
</organism>
<dbReference type="KEGG" id="aup:AsAng_0038100"/>
<dbReference type="PANTHER" id="PTHR34985">
    <property type="entry name" value="SLR0554 PROTEIN"/>
    <property type="match status" value="1"/>
</dbReference>
<proteinExistence type="predicted"/>
<feature type="domain" description="Virulence-associated protein E-like" evidence="1">
    <location>
        <begin position="36"/>
        <end position="215"/>
    </location>
</feature>
<gene>
    <name evidence="2" type="ORF">AsAng_0038100</name>
</gene>
<keyword evidence="3" id="KW-1185">Reference proteome</keyword>
<dbReference type="EMBL" id="AP026867">
    <property type="protein sequence ID" value="BDS13082.1"/>
    <property type="molecule type" value="Genomic_DNA"/>
</dbReference>
<evidence type="ECO:0000259" key="1">
    <source>
        <dbReference type="Pfam" id="PF05272"/>
    </source>
</evidence>
<dbReference type="Proteomes" id="UP001060919">
    <property type="component" value="Chromosome"/>
</dbReference>